<gene>
    <name evidence="19" type="primary">galT</name>
    <name evidence="19" type="ORF">CIB50_0000939</name>
</gene>
<keyword evidence="12 15" id="KW-0119">Carbohydrate metabolism</keyword>
<evidence type="ECO:0000256" key="14">
    <source>
        <dbReference type="PIRSR" id="PIRSR000808-1"/>
    </source>
</evidence>
<dbReference type="Gene3D" id="3.30.428.10">
    <property type="entry name" value="HIT-like"/>
    <property type="match status" value="2"/>
</dbReference>
<comment type="pathway">
    <text evidence="3 15">Carbohydrate metabolism; galactose metabolism.</text>
</comment>
<keyword evidence="11 15" id="KW-0299">Galactose metabolism</keyword>
<dbReference type="PANTHER" id="PTHR11943:SF1">
    <property type="entry name" value="GALACTOSE-1-PHOSPHATE URIDYLYLTRANSFERASE"/>
    <property type="match status" value="1"/>
</dbReference>
<dbReference type="PANTHER" id="PTHR11943">
    <property type="entry name" value="GALACTOSE-1-PHOSPHATE URIDYLYLTRANSFERASE"/>
    <property type="match status" value="1"/>
</dbReference>
<reference evidence="20" key="1">
    <citation type="submission" date="2017-08" db="EMBL/GenBank/DDBJ databases">
        <title>Draft Genome Sequence of Kocuria varians 80.</title>
        <authorList>
            <person name="Minaev M."/>
            <person name="Kurbakov K.A."/>
            <person name="Solodovnikova G.I."/>
            <person name="Kuznetsova O.A."/>
            <person name="Lisitsyn A.B."/>
        </authorList>
    </citation>
    <scope>NUCLEOTIDE SEQUENCE [LARGE SCALE GENOMIC DNA]</scope>
    <source>
        <strain evidence="20">80</strain>
    </source>
</reference>
<dbReference type="RefSeq" id="WP_094393398.1">
    <property type="nucleotide sequence ID" value="NZ_CP059343.1"/>
</dbReference>
<feature type="domain" description="Galactose-1-phosphate uridyl transferase N-terminal" evidence="17">
    <location>
        <begin position="68"/>
        <end position="221"/>
    </location>
</feature>
<dbReference type="Pfam" id="PF02744">
    <property type="entry name" value="GalP_UDP_tr_C"/>
    <property type="match status" value="1"/>
</dbReference>
<keyword evidence="10" id="KW-0862">Zinc</keyword>
<dbReference type="GO" id="GO:0033499">
    <property type="term" value="P:galactose catabolic process via UDP-galactose, Leloir pathway"/>
    <property type="evidence" value="ECO:0007669"/>
    <property type="project" value="TreeGrafter"/>
</dbReference>
<evidence type="ECO:0000313" key="20">
    <source>
        <dbReference type="Proteomes" id="UP000216825"/>
    </source>
</evidence>
<sequence length="386" mass="43106">MNPDPALLSPEADAGHPVRITRGRLADDREIIFFDDSEPYLSGTLTREIHDPRPLDPRQLPPHEAAATRTDPLTGDPVTLAAHRMNRTFLPPANEDPLAPAGRGTVASEIPEPNYDVVVFENRFPSLQGDLETLRDEPLFHETTPAGRCEVVCFTPDREGSFATLGISRARTVVEAWTHRAHELQAMSDVVQVVPFENRGEEIGVTLHHPHGQIYAFSDLPPYTAAVQRRAATWTARTGGDLLQDVLDGELEQKVRVIAQTPSWVAYVPYAAKWPVEFMVVPRRAARDFTDLSDPEKDELTRLYVDLLGRLDRFFPGIQHVPYISVWHQVPTRGGPDISRMWLHVFSVLRAPGKLKYLAGAESGLGAWVNDTTPERIAARFRELAS</sequence>
<dbReference type="PROSITE" id="PS00117">
    <property type="entry name" value="GAL_P_UDP_TRANSF_I"/>
    <property type="match status" value="1"/>
</dbReference>
<feature type="active site" description="Tele-UMP-histidine intermediate" evidence="14">
    <location>
        <position position="211"/>
    </location>
</feature>
<dbReference type="Pfam" id="PF01087">
    <property type="entry name" value="GalP_UDP_transf"/>
    <property type="match status" value="1"/>
</dbReference>
<evidence type="ECO:0000256" key="5">
    <source>
        <dbReference type="ARBA" id="ARBA00012384"/>
    </source>
</evidence>
<comment type="similarity">
    <text evidence="4 15">Belongs to the galactose-1-phosphate uridylyltransferase type 1 family.</text>
</comment>
<accession>A0A7D7Q2V7</accession>
<evidence type="ECO:0000256" key="8">
    <source>
        <dbReference type="ARBA" id="ARBA00022695"/>
    </source>
</evidence>
<dbReference type="EC" id="2.7.7.12" evidence="5 13"/>
<dbReference type="InterPro" id="IPR005849">
    <property type="entry name" value="GalP_Utransf_N"/>
</dbReference>
<evidence type="ECO:0000256" key="6">
    <source>
        <dbReference type="ARBA" id="ARBA00016340"/>
    </source>
</evidence>
<evidence type="ECO:0000256" key="4">
    <source>
        <dbReference type="ARBA" id="ARBA00010951"/>
    </source>
</evidence>
<organism evidence="19 20">
    <name type="scientific">Kocuria varians</name>
    <name type="common">Micrococcus varians</name>
    <dbReference type="NCBI Taxonomy" id="1272"/>
    <lineage>
        <taxon>Bacteria</taxon>
        <taxon>Bacillati</taxon>
        <taxon>Actinomycetota</taxon>
        <taxon>Actinomycetes</taxon>
        <taxon>Micrococcales</taxon>
        <taxon>Micrococcaceae</taxon>
        <taxon>Kocuria</taxon>
    </lineage>
</organism>
<evidence type="ECO:0000313" key="19">
    <source>
        <dbReference type="EMBL" id="QMS56237.1"/>
    </source>
</evidence>
<dbReference type="AlphaFoldDB" id="A0A7D7Q2V7"/>
<evidence type="ECO:0000256" key="15">
    <source>
        <dbReference type="RuleBase" id="RU000506"/>
    </source>
</evidence>
<evidence type="ECO:0000256" key="12">
    <source>
        <dbReference type="ARBA" id="ARBA00023277"/>
    </source>
</evidence>
<dbReference type="InterPro" id="IPR001937">
    <property type="entry name" value="GalP_UDPtransf1"/>
</dbReference>
<dbReference type="UniPathway" id="UPA00214"/>
<reference evidence="19 20" key="2">
    <citation type="submission" date="2020-07" db="EMBL/GenBank/DDBJ databases">
        <title>Genome of starter culture bacteria Kocuria salsicia reveals its technological properties and safety for usage in meat industry.</title>
        <authorList>
            <person name="Michael M."/>
            <person name="Konstantin K."/>
            <person name="Evgenii K."/>
            <person name="Galina S."/>
            <person name="Oksana K."/>
            <person name="Andrei L."/>
        </authorList>
    </citation>
    <scope>NUCLEOTIDE SEQUENCE [LARGE SCALE GENOMIC DNA]</scope>
    <source>
        <strain evidence="19 20">80</strain>
    </source>
</reference>
<protein>
    <recommendedName>
        <fullName evidence="6 13">Galactose-1-phosphate uridylyltransferase</fullName>
        <ecNumber evidence="5 13">2.7.7.12</ecNumber>
    </recommendedName>
</protein>
<evidence type="ECO:0000256" key="16">
    <source>
        <dbReference type="SAM" id="MobiDB-lite"/>
    </source>
</evidence>
<proteinExistence type="inferred from homology"/>
<keyword evidence="20" id="KW-1185">Reference proteome</keyword>
<keyword evidence="8 15" id="KW-0548">Nucleotidyltransferase</keyword>
<dbReference type="InterPro" id="IPR019779">
    <property type="entry name" value="GalP_UDPtransf1_His-AS"/>
</dbReference>
<feature type="compositionally biased region" description="Basic and acidic residues" evidence="16">
    <location>
        <begin position="47"/>
        <end position="56"/>
    </location>
</feature>
<dbReference type="KEGG" id="kvr:CIB50_0000939"/>
<keyword evidence="7 15" id="KW-0808">Transferase</keyword>
<dbReference type="Proteomes" id="UP000216825">
    <property type="component" value="Chromosome"/>
</dbReference>
<evidence type="ECO:0000259" key="18">
    <source>
        <dbReference type="Pfam" id="PF02744"/>
    </source>
</evidence>
<dbReference type="InterPro" id="IPR005850">
    <property type="entry name" value="GalP_Utransf_C"/>
</dbReference>
<keyword evidence="9 15" id="KW-0479">Metal-binding</keyword>
<evidence type="ECO:0000256" key="1">
    <source>
        <dbReference type="ARBA" id="ARBA00001107"/>
    </source>
</evidence>
<evidence type="ECO:0000256" key="10">
    <source>
        <dbReference type="ARBA" id="ARBA00022833"/>
    </source>
</evidence>
<dbReference type="SUPFAM" id="SSF54197">
    <property type="entry name" value="HIT-like"/>
    <property type="match status" value="2"/>
</dbReference>
<comment type="catalytic activity">
    <reaction evidence="1 15">
        <text>alpha-D-galactose 1-phosphate + UDP-alpha-D-glucose = alpha-D-glucose 1-phosphate + UDP-alpha-D-galactose</text>
        <dbReference type="Rhea" id="RHEA:13989"/>
        <dbReference type="ChEBI" id="CHEBI:58336"/>
        <dbReference type="ChEBI" id="CHEBI:58601"/>
        <dbReference type="ChEBI" id="CHEBI:58885"/>
        <dbReference type="ChEBI" id="CHEBI:66914"/>
        <dbReference type="EC" id="2.7.7.12"/>
    </reaction>
</comment>
<evidence type="ECO:0000259" key="17">
    <source>
        <dbReference type="Pfam" id="PF01087"/>
    </source>
</evidence>
<comment type="cofactor">
    <cofactor evidence="2">
        <name>Zn(2+)</name>
        <dbReference type="ChEBI" id="CHEBI:29105"/>
    </cofactor>
</comment>
<dbReference type="InterPro" id="IPR036265">
    <property type="entry name" value="HIT-like_sf"/>
</dbReference>
<dbReference type="GO" id="GO:0005737">
    <property type="term" value="C:cytoplasm"/>
    <property type="evidence" value="ECO:0007669"/>
    <property type="project" value="TreeGrafter"/>
</dbReference>
<dbReference type="GO" id="GO:0008270">
    <property type="term" value="F:zinc ion binding"/>
    <property type="evidence" value="ECO:0007669"/>
    <property type="project" value="InterPro"/>
</dbReference>
<dbReference type="EMBL" id="CP059343">
    <property type="protein sequence ID" value="QMS56237.1"/>
    <property type="molecule type" value="Genomic_DNA"/>
</dbReference>
<evidence type="ECO:0000256" key="3">
    <source>
        <dbReference type="ARBA" id="ARBA00004947"/>
    </source>
</evidence>
<name>A0A7D7Q2V7_KOCVA</name>
<dbReference type="NCBIfam" id="TIGR00209">
    <property type="entry name" value="galT_1"/>
    <property type="match status" value="1"/>
</dbReference>
<evidence type="ECO:0000256" key="7">
    <source>
        <dbReference type="ARBA" id="ARBA00022679"/>
    </source>
</evidence>
<evidence type="ECO:0000256" key="2">
    <source>
        <dbReference type="ARBA" id="ARBA00001947"/>
    </source>
</evidence>
<feature type="domain" description="Galactose-1-phosphate uridyl transferase C-terminal" evidence="18">
    <location>
        <begin position="234"/>
        <end position="384"/>
    </location>
</feature>
<evidence type="ECO:0000256" key="9">
    <source>
        <dbReference type="ARBA" id="ARBA00022723"/>
    </source>
</evidence>
<evidence type="ECO:0000256" key="13">
    <source>
        <dbReference type="NCBIfam" id="TIGR00209"/>
    </source>
</evidence>
<dbReference type="PIRSF" id="PIRSF000808">
    <property type="entry name" value="GalT"/>
    <property type="match status" value="1"/>
</dbReference>
<dbReference type="GO" id="GO:0008108">
    <property type="term" value="F:UDP-glucose:hexose-1-phosphate uridylyltransferase activity"/>
    <property type="evidence" value="ECO:0007669"/>
    <property type="project" value="UniProtKB-UniRule"/>
</dbReference>
<evidence type="ECO:0000256" key="11">
    <source>
        <dbReference type="ARBA" id="ARBA00023144"/>
    </source>
</evidence>
<feature type="region of interest" description="Disordered" evidence="16">
    <location>
        <begin position="47"/>
        <end position="75"/>
    </location>
</feature>